<evidence type="ECO:0000256" key="1">
    <source>
        <dbReference type="ARBA" id="ARBA00022723"/>
    </source>
</evidence>
<evidence type="ECO:0000313" key="5">
    <source>
        <dbReference type="EMBL" id="QHT00207.1"/>
    </source>
</evidence>
<accession>A0A6C0C773</accession>
<keyword evidence="1" id="KW-0479">Metal-binding</keyword>
<dbReference type="PROSITE" id="PS01360">
    <property type="entry name" value="ZF_MYND_1"/>
    <property type="match status" value="1"/>
</dbReference>
<keyword evidence="3" id="KW-0862">Zinc</keyword>
<dbReference type="InterPro" id="IPR002893">
    <property type="entry name" value="Znf_MYND"/>
</dbReference>
<evidence type="ECO:0000256" key="2">
    <source>
        <dbReference type="ARBA" id="ARBA00022771"/>
    </source>
</evidence>
<evidence type="ECO:0000259" key="4">
    <source>
        <dbReference type="PROSITE" id="PS50865"/>
    </source>
</evidence>
<dbReference type="PROSITE" id="PS50865">
    <property type="entry name" value="ZF_MYND_2"/>
    <property type="match status" value="1"/>
</dbReference>
<dbReference type="Gene3D" id="6.10.140.2220">
    <property type="match status" value="1"/>
</dbReference>
<keyword evidence="2" id="KW-0863">Zinc-finger</keyword>
<feature type="domain" description="MYND-type" evidence="4">
    <location>
        <begin position="330"/>
        <end position="366"/>
    </location>
</feature>
<sequence length="368" mass="43575">MPVIAIITKNKCIFEMEEYIAPLLYKATTKEERTILKNKLNHYIWSVIEKYITFVDVNDSNDFFEKVYGATMVDFPDKNQYNFIFNTEGSYSTPKKFLELINVRPTWNDYEDSSKNINVMNDIGCLLSLRHTVIENTCFVMANEYDLTVHRYVNMVSILKDDIIRIIRRRYFHSAILIKENSIAKYYFQNPEYLVTTIFGNDDDKTIEMFPFSHLNYNLIFNFKKHATQYVNQIATRINGSYRMYGDVLVFHEFEKNVFVNLSMRELKRLNVLSYGRLEDRTLNNTEVHQVPSLSVDDKGKETTEAVPFWSKYLIVENRMASWQKNKNKCTYCESDCTITCDRCFRVRYCSTDCKNKFASQHDPECIR</sequence>
<dbReference type="AlphaFoldDB" id="A0A6C0C773"/>
<proteinExistence type="predicted"/>
<dbReference type="SUPFAM" id="SSF144232">
    <property type="entry name" value="HIT/MYND zinc finger-like"/>
    <property type="match status" value="1"/>
</dbReference>
<dbReference type="GO" id="GO:0008270">
    <property type="term" value="F:zinc ion binding"/>
    <property type="evidence" value="ECO:0007669"/>
    <property type="project" value="UniProtKB-KW"/>
</dbReference>
<name>A0A6C0C773_9ZZZZ</name>
<dbReference type="EMBL" id="MN739353">
    <property type="protein sequence ID" value="QHT00207.1"/>
    <property type="molecule type" value="Genomic_DNA"/>
</dbReference>
<organism evidence="5">
    <name type="scientific">viral metagenome</name>
    <dbReference type="NCBI Taxonomy" id="1070528"/>
    <lineage>
        <taxon>unclassified sequences</taxon>
        <taxon>metagenomes</taxon>
        <taxon>organismal metagenomes</taxon>
    </lineage>
</organism>
<evidence type="ECO:0000256" key="3">
    <source>
        <dbReference type="ARBA" id="ARBA00022833"/>
    </source>
</evidence>
<protein>
    <recommendedName>
        <fullName evidence="4">MYND-type domain-containing protein</fullName>
    </recommendedName>
</protein>
<reference evidence="5" key="1">
    <citation type="journal article" date="2020" name="Nature">
        <title>Giant virus diversity and host interactions through global metagenomics.</title>
        <authorList>
            <person name="Schulz F."/>
            <person name="Roux S."/>
            <person name="Paez-Espino D."/>
            <person name="Jungbluth S."/>
            <person name="Walsh D.A."/>
            <person name="Denef V.J."/>
            <person name="McMahon K.D."/>
            <person name="Konstantinidis K.T."/>
            <person name="Eloe-Fadrosh E.A."/>
            <person name="Kyrpides N.C."/>
            <person name="Woyke T."/>
        </authorList>
    </citation>
    <scope>NUCLEOTIDE SEQUENCE</scope>
    <source>
        <strain evidence="5">GVMAG-M-3300020192-26</strain>
    </source>
</reference>